<evidence type="ECO:0000313" key="3">
    <source>
        <dbReference type="Proteomes" id="UP000239759"/>
    </source>
</evidence>
<sequence>MKKFALILIALLLFYLAFYFNTRSHINKLESELRLYLINEKHYSDTEIKSIKAHRGKMPKYWVDVVFNDEPHIVYKYTDRDVGEWHQIAPSASDQNNNGIEYKHKENESN</sequence>
<evidence type="ECO:0000256" key="1">
    <source>
        <dbReference type="SAM" id="MobiDB-lite"/>
    </source>
</evidence>
<dbReference type="AlphaFoldDB" id="A0AAP8QGK0"/>
<feature type="compositionally biased region" description="Basic and acidic residues" evidence="1">
    <location>
        <begin position="101"/>
        <end position="110"/>
    </location>
</feature>
<dbReference type="Proteomes" id="UP000239759">
    <property type="component" value="Unassembled WGS sequence"/>
</dbReference>
<name>A0AAP8QGK0_BRELA</name>
<gene>
    <name evidence="2" type="ORF">C4A77_02775</name>
</gene>
<reference evidence="2 3" key="1">
    <citation type="submission" date="2018-02" db="EMBL/GenBank/DDBJ databases">
        <title>Comparative analysis of genomes of three Brevibacillus laterosporus strains producers of potent antimicrobials isolated from silage.</title>
        <authorList>
            <person name="Kojic M."/>
            <person name="Miljkovic M."/>
            <person name="Studholme D."/>
            <person name="Filipic B."/>
        </authorList>
    </citation>
    <scope>NUCLEOTIDE SEQUENCE [LARGE SCALE GENOMIC DNA]</scope>
    <source>
        <strain evidence="2 3">BGSP11</strain>
    </source>
</reference>
<organism evidence="2 3">
    <name type="scientific">Brevibacillus laterosporus</name>
    <name type="common">Bacillus laterosporus</name>
    <dbReference type="NCBI Taxonomy" id="1465"/>
    <lineage>
        <taxon>Bacteria</taxon>
        <taxon>Bacillati</taxon>
        <taxon>Bacillota</taxon>
        <taxon>Bacilli</taxon>
        <taxon>Bacillales</taxon>
        <taxon>Paenibacillaceae</taxon>
        <taxon>Brevibacillus</taxon>
    </lineage>
</organism>
<dbReference type="RefSeq" id="WP_104030662.1">
    <property type="nucleotide sequence ID" value="NZ_JARMDU010000011.1"/>
</dbReference>
<dbReference type="Pfam" id="PF11337">
    <property type="entry name" value="DUF3139"/>
    <property type="match status" value="1"/>
</dbReference>
<dbReference type="InterPro" id="IPR021486">
    <property type="entry name" value="DUF3139"/>
</dbReference>
<protein>
    <recommendedName>
        <fullName evidence="4">DUF3139 domain-containing protein</fullName>
    </recommendedName>
</protein>
<dbReference type="EMBL" id="PRKQ01000002">
    <property type="protein sequence ID" value="PPB11070.1"/>
    <property type="molecule type" value="Genomic_DNA"/>
</dbReference>
<proteinExistence type="predicted"/>
<comment type="caution">
    <text evidence="2">The sequence shown here is derived from an EMBL/GenBank/DDBJ whole genome shotgun (WGS) entry which is preliminary data.</text>
</comment>
<evidence type="ECO:0000313" key="2">
    <source>
        <dbReference type="EMBL" id="PPB11070.1"/>
    </source>
</evidence>
<feature type="region of interest" description="Disordered" evidence="1">
    <location>
        <begin position="88"/>
        <end position="110"/>
    </location>
</feature>
<accession>A0AAP8QGK0</accession>
<evidence type="ECO:0008006" key="4">
    <source>
        <dbReference type="Google" id="ProtNLM"/>
    </source>
</evidence>
<feature type="compositionally biased region" description="Polar residues" evidence="1">
    <location>
        <begin position="90"/>
        <end position="99"/>
    </location>
</feature>